<dbReference type="NCBIfam" id="TIGR01172">
    <property type="entry name" value="cysE"/>
    <property type="match status" value="1"/>
</dbReference>
<sequence length="263" mass="28782">MLKASNLIWEKIRQESFLIKDKEPLLADLYSSFILEHKTFSRCLSFILSKKIESSFLSQKDLNLLFKNAYQKEPKLVDDALRDLDAVINRDPAIKEYVNVLLHLKGYHALQAYRLTHWLWKSGRTSIALLIQNIISVQLQVDIHPAAKIGSGVMFDHATGIVIGETSIVSDNVSILQNVTLGGTGKESGDRHPKIGEGVMIGAGSKVLGNISIGKGAKIAAGSVVLENVPGQTTVAGVPAKKIGRPSVQMPAQEMDQFIKNKS</sequence>
<dbReference type="GO" id="GO:0005737">
    <property type="term" value="C:cytoplasm"/>
    <property type="evidence" value="ECO:0007669"/>
    <property type="project" value="InterPro"/>
</dbReference>
<evidence type="ECO:0000256" key="8">
    <source>
        <dbReference type="ARBA" id="ARBA00023192"/>
    </source>
</evidence>
<accession>A0A220VCT8</accession>
<keyword evidence="5" id="KW-0028">Amino-acid biosynthesis</keyword>
<comment type="similarity">
    <text evidence="2">Belongs to the transferase hexapeptide repeat family.</text>
</comment>
<dbReference type="PROSITE" id="PS00101">
    <property type="entry name" value="HEXAPEP_TRANSFERASES"/>
    <property type="match status" value="1"/>
</dbReference>
<dbReference type="Gene3D" id="1.10.3130.10">
    <property type="entry name" value="serine acetyltransferase, domain 1"/>
    <property type="match status" value="1"/>
</dbReference>
<reference evidence="12 13" key="1">
    <citation type="journal article" date="2016" name="Int. J. Syst. Evol. Microbiol.">
        <title>Paraphotobacterium marinum gen. nov., sp. nov., a member of the family Vibrionaceae, isolated from surface seawater.</title>
        <authorList>
            <person name="Huang Z."/>
            <person name="Dong C."/>
            <person name="Shao Z."/>
        </authorList>
    </citation>
    <scope>NUCLEOTIDE SEQUENCE [LARGE SCALE GENOMIC DNA]</scope>
    <source>
        <strain evidence="12 13">NSCS20N07D</strain>
    </source>
</reference>
<evidence type="ECO:0000259" key="11">
    <source>
        <dbReference type="SMART" id="SM00971"/>
    </source>
</evidence>
<dbReference type="InterPro" id="IPR053376">
    <property type="entry name" value="Serine_acetyltransferase"/>
</dbReference>
<dbReference type="InterPro" id="IPR042122">
    <property type="entry name" value="Ser_AcTrfase_N_sf"/>
</dbReference>
<dbReference type="GO" id="GO:0006535">
    <property type="term" value="P:cysteine biosynthetic process from serine"/>
    <property type="evidence" value="ECO:0007669"/>
    <property type="project" value="InterPro"/>
</dbReference>
<evidence type="ECO:0000313" key="12">
    <source>
        <dbReference type="EMBL" id="ASK78046.1"/>
    </source>
</evidence>
<dbReference type="UniPathway" id="UPA00136">
    <property type="reaction ID" value="UER00199"/>
</dbReference>
<dbReference type="NCBIfam" id="NF041874">
    <property type="entry name" value="EPS_EpsC"/>
    <property type="match status" value="1"/>
</dbReference>
<gene>
    <name evidence="12" type="primary">cysE</name>
    <name evidence="12" type="ORF">CF386_02780</name>
</gene>
<feature type="domain" description="Serine acetyltransferase N-terminal" evidence="11">
    <location>
        <begin position="8"/>
        <end position="112"/>
    </location>
</feature>
<name>A0A220VCT8_9GAMM</name>
<dbReference type="InterPro" id="IPR001451">
    <property type="entry name" value="Hexapep"/>
</dbReference>
<proteinExistence type="inferred from homology"/>
<protein>
    <recommendedName>
        <fullName evidence="4">Serine acetyltransferase</fullName>
        <ecNumber evidence="3">2.3.1.30</ecNumber>
    </recommendedName>
</protein>
<dbReference type="PANTHER" id="PTHR42811">
    <property type="entry name" value="SERINE ACETYLTRANSFERASE"/>
    <property type="match status" value="1"/>
</dbReference>
<dbReference type="InterPro" id="IPR005881">
    <property type="entry name" value="Ser_O-AcTrfase"/>
</dbReference>
<dbReference type="GO" id="GO:0009001">
    <property type="term" value="F:serine O-acetyltransferase activity"/>
    <property type="evidence" value="ECO:0007669"/>
    <property type="project" value="UniProtKB-EC"/>
</dbReference>
<dbReference type="AlphaFoldDB" id="A0A220VCT8"/>
<keyword evidence="9" id="KW-0012">Acyltransferase</keyword>
<evidence type="ECO:0000256" key="5">
    <source>
        <dbReference type="ARBA" id="ARBA00022605"/>
    </source>
</evidence>
<dbReference type="SUPFAM" id="SSF51161">
    <property type="entry name" value="Trimeric LpxA-like enzymes"/>
    <property type="match status" value="1"/>
</dbReference>
<comment type="pathway">
    <text evidence="1">Amino-acid biosynthesis; L-cysteine biosynthesis; L-cysteine from L-serine: step 1/2.</text>
</comment>
<evidence type="ECO:0000256" key="4">
    <source>
        <dbReference type="ARBA" id="ARBA00018522"/>
    </source>
</evidence>
<evidence type="ECO:0000256" key="1">
    <source>
        <dbReference type="ARBA" id="ARBA00004876"/>
    </source>
</evidence>
<dbReference type="InterPro" id="IPR018357">
    <property type="entry name" value="Hexapep_transf_CS"/>
</dbReference>
<evidence type="ECO:0000256" key="10">
    <source>
        <dbReference type="ARBA" id="ARBA00049486"/>
    </source>
</evidence>
<evidence type="ECO:0000256" key="2">
    <source>
        <dbReference type="ARBA" id="ARBA00007274"/>
    </source>
</evidence>
<dbReference type="RefSeq" id="WP_089072956.1">
    <property type="nucleotide sequence ID" value="NZ_CBCSAM010000009.1"/>
</dbReference>
<dbReference type="Pfam" id="PF06426">
    <property type="entry name" value="SATase_N"/>
    <property type="match status" value="1"/>
</dbReference>
<comment type="catalytic activity">
    <reaction evidence="10">
        <text>L-serine + acetyl-CoA = O-acetyl-L-serine + CoA</text>
        <dbReference type="Rhea" id="RHEA:24560"/>
        <dbReference type="ChEBI" id="CHEBI:33384"/>
        <dbReference type="ChEBI" id="CHEBI:57287"/>
        <dbReference type="ChEBI" id="CHEBI:57288"/>
        <dbReference type="ChEBI" id="CHEBI:58340"/>
        <dbReference type="EC" id="2.3.1.30"/>
    </reaction>
</comment>
<dbReference type="Pfam" id="PF00132">
    <property type="entry name" value="Hexapep"/>
    <property type="match status" value="1"/>
</dbReference>
<keyword evidence="6 12" id="KW-0808">Transferase</keyword>
<dbReference type="OrthoDB" id="9801456at2"/>
<evidence type="ECO:0000256" key="9">
    <source>
        <dbReference type="ARBA" id="ARBA00023315"/>
    </source>
</evidence>
<evidence type="ECO:0000256" key="6">
    <source>
        <dbReference type="ARBA" id="ARBA00022679"/>
    </source>
</evidence>
<dbReference type="CDD" id="cd03354">
    <property type="entry name" value="LbH_SAT"/>
    <property type="match status" value="1"/>
</dbReference>
<dbReference type="InterPro" id="IPR010493">
    <property type="entry name" value="Ser_AcTrfase_N"/>
</dbReference>
<dbReference type="EC" id="2.3.1.30" evidence="3"/>
<keyword evidence="7" id="KW-0677">Repeat</keyword>
<dbReference type="FunFam" id="2.160.10.10:FF:000002">
    <property type="entry name" value="Serine acetyltransferase"/>
    <property type="match status" value="1"/>
</dbReference>
<dbReference type="Proteomes" id="UP000242175">
    <property type="component" value="Chromosome large"/>
</dbReference>
<evidence type="ECO:0000256" key="7">
    <source>
        <dbReference type="ARBA" id="ARBA00022737"/>
    </source>
</evidence>
<dbReference type="KEGG" id="pmai:CF386_02780"/>
<keyword evidence="8" id="KW-0198">Cysteine biosynthesis</keyword>
<evidence type="ECO:0000256" key="3">
    <source>
        <dbReference type="ARBA" id="ARBA00013266"/>
    </source>
</evidence>
<keyword evidence="13" id="KW-1185">Reference proteome</keyword>
<dbReference type="InterPro" id="IPR011004">
    <property type="entry name" value="Trimer_LpxA-like_sf"/>
</dbReference>
<dbReference type="Gene3D" id="2.160.10.10">
    <property type="entry name" value="Hexapeptide repeat proteins"/>
    <property type="match status" value="1"/>
</dbReference>
<dbReference type="SMART" id="SM00971">
    <property type="entry name" value="SATase_N"/>
    <property type="match status" value="1"/>
</dbReference>
<evidence type="ECO:0000313" key="13">
    <source>
        <dbReference type="Proteomes" id="UP000242175"/>
    </source>
</evidence>
<dbReference type="InterPro" id="IPR045304">
    <property type="entry name" value="LbH_SAT"/>
</dbReference>
<dbReference type="EMBL" id="CP022355">
    <property type="protein sequence ID" value="ASK78046.1"/>
    <property type="molecule type" value="Genomic_DNA"/>
</dbReference>
<organism evidence="12 13">
    <name type="scientific">Paraphotobacterium marinum</name>
    <dbReference type="NCBI Taxonomy" id="1755811"/>
    <lineage>
        <taxon>Bacteria</taxon>
        <taxon>Pseudomonadati</taxon>
        <taxon>Pseudomonadota</taxon>
        <taxon>Gammaproteobacteria</taxon>
        <taxon>Vibrionales</taxon>
        <taxon>Vibrionaceae</taxon>
        <taxon>Paraphotobacterium</taxon>
    </lineage>
</organism>